<dbReference type="GO" id="GO:0046983">
    <property type="term" value="F:protein dimerization activity"/>
    <property type="evidence" value="ECO:0007669"/>
    <property type="project" value="InterPro"/>
</dbReference>
<name>A0AAV1L843_9NEOP</name>
<gene>
    <name evidence="2" type="ORF">PARMNEM_LOCUS11422</name>
</gene>
<accession>A0AAV1L843</accession>
<dbReference type="InterPro" id="IPR012337">
    <property type="entry name" value="RNaseH-like_sf"/>
</dbReference>
<evidence type="ECO:0000313" key="3">
    <source>
        <dbReference type="Proteomes" id="UP001314205"/>
    </source>
</evidence>
<dbReference type="InterPro" id="IPR008906">
    <property type="entry name" value="HATC_C_dom"/>
</dbReference>
<sequence length="79" mass="8997">MLKLKLKKRLKVLALLEQEKHLVPLNVLALKYLSVPATSVPSERMFSKSGYVLSPRRSRLQADAVDHICFLNQNYDLCG</sequence>
<feature type="domain" description="HAT C-terminal dimerisation" evidence="1">
    <location>
        <begin position="8"/>
        <end position="74"/>
    </location>
</feature>
<protein>
    <recommendedName>
        <fullName evidence="1">HAT C-terminal dimerisation domain-containing protein</fullName>
    </recommendedName>
</protein>
<dbReference type="SUPFAM" id="SSF53098">
    <property type="entry name" value="Ribonuclease H-like"/>
    <property type="match status" value="1"/>
</dbReference>
<dbReference type="AlphaFoldDB" id="A0AAV1L843"/>
<proteinExistence type="predicted"/>
<evidence type="ECO:0000259" key="1">
    <source>
        <dbReference type="Pfam" id="PF05699"/>
    </source>
</evidence>
<dbReference type="Proteomes" id="UP001314205">
    <property type="component" value="Unassembled WGS sequence"/>
</dbReference>
<dbReference type="PANTHER" id="PTHR47611">
    <property type="entry name" value="HAT DIMERISATION DOMAIN, C-TERMINAL"/>
    <property type="match status" value="1"/>
</dbReference>
<keyword evidence="3" id="KW-1185">Reference proteome</keyword>
<reference evidence="2 3" key="1">
    <citation type="submission" date="2023-11" db="EMBL/GenBank/DDBJ databases">
        <authorList>
            <person name="Hedman E."/>
            <person name="Englund M."/>
            <person name="Stromberg M."/>
            <person name="Nyberg Akerstrom W."/>
            <person name="Nylinder S."/>
            <person name="Jareborg N."/>
            <person name="Kallberg Y."/>
            <person name="Kronander E."/>
        </authorList>
    </citation>
    <scope>NUCLEOTIDE SEQUENCE [LARGE SCALE GENOMIC DNA]</scope>
</reference>
<evidence type="ECO:0000313" key="2">
    <source>
        <dbReference type="EMBL" id="CAK1591149.1"/>
    </source>
</evidence>
<dbReference type="EMBL" id="CAVLGL010000086">
    <property type="protein sequence ID" value="CAK1591149.1"/>
    <property type="molecule type" value="Genomic_DNA"/>
</dbReference>
<organism evidence="2 3">
    <name type="scientific">Parnassius mnemosyne</name>
    <name type="common">clouded apollo</name>
    <dbReference type="NCBI Taxonomy" id="213953"/>
    <lineage>
        <taxon>Eukaryota</taxon>
        <taxon>Metazoa</taxon>
        <taxon>Ecdysozoa</taxon>
        <taxon>Arthropoda</taxon>
        <taxon>Hexapoda</taxon>
        <taxon>Insecta</taxon>
        <taxon>Pterygota</taxon>
        <taxon>Neoptera</taxon>
        <taxon>Endopterygota</taxon>
        <taxon>Lepidoptera</taxon>
        <taxon>Glossata</taxon>
        <taxon>Ditrysia</taxon>
        <taxon>Papilionoidea</taxon>
        <taxon>Papilionidae</taxon>
        <taxon>Parnassiinae</taxon>
        <taxon>Parnassini</taxon>
        <taxon>Parnassius</taxon>
        <taxon>Driopa</taxon>
    </lineage>
</organism>
<comment type="caution">
    <text evidence="2">The sequence shown here is derived from an EMBL/GenBank/DDBJ whole genome shotgun (WGS) entry which is preliminary data.</text>
</comment>
<dbReference type="Pfam" id="PF05699">
    <property type="entry name" value="Dimer_Tnp_hAT"/>
    <property type="match status" value="1"/>
</dbReference>
<dbReference type="PANTHER" id="PTHR47611:SF3">
    <property type="entry name" value="HAT C-TERMINAL DIMERISATION DOMAIN-CONTAINING PROTEIN"/>
    <property type="match status" value="1"/>
</dbReference>